<dbReference type="Pfam" id="PF02910">
    <property type="entry name" value="Succ_DH_flav_C"/>
    <property type="match status" value="1"/>
</dbReference>
<dbReference type="Gene3D" id="3.90.700.10">
    <property type="entry name" value="Succinate dehydrogenase/fumarate reductase flavoprotein, catalytic domain"/>
    <property type="match status" value="1"/>
</dbReference>
<dbReference type="PRINTS" id="PR00368">
    <property type="entry name" value="FADPNR"/>
</dbReference>
<dbReference type="Gene3D" id="3.50.50.60">
    <property type="entry name" value="FAD/NAD(P)-binding domain"/>
    <property type="match status" value="1"/>
</dbReference>
<dbReference type="InterPro" id="IPR005288">
    <property type="entry name" value="NadB"/>
</dbReference>
<evidence type="ECO:0000256" key="7">
    <source>
        <dbReference type="ARBA" id="ARBA00022642"/>
    </source>
</evidence>
<organism evidence="16 17">
    <name type="scientific">Sulfoacidibacillus thermotolerans</name>
    <name type="common">Acidibacillus sulfuroxidans</name>
    <dbReference type="NCBI Taxonomy" id="1765684"/>
    <lineage>
        <taxon>Bacteria</taxon>
        <taxon>Bacillati</taxon>
        <taxon>Bacillota</taxon>
        <taxon>Bacilli</taxon>
        <taxon>Bacillales</taxon>
        <taxon>Alicyclobacillaceae</taxon>
        <taxon>Sulfoacidibacillus</taxon>
    </lineage>
</organism>
<dbReference type="InterPro" id="IPR003953">
    <property type="entry name" value="FAD-dep_OxRdtase_2_FAD-bd"/>
</dbReference>
<evidence type="ECO:0000256" key="10">
    <source>
        <dbReference type="ARBA" id="ARBA00048305"/>
    </source>
</evidence>
<dbReference type="SUPFAM" id="SSF51905">
    <property type="entry name" value="FAD/NAD(P)-binding domain"/>
    <property type="match status" value="1"/>
</dbReference>
<dbReference type="PIRSF" id="PIRSF000171">
    <property type="entry name" value="SDHA_APRA_LASPO"/>
    <property type="match status" value="1"/>
</dbReference>
<sequence>MELNQEVDFIVVGSGVAGLLCSLFAADYGRVALFSKSEVQASNSMLAQGGIAAAIGTNDDPLMHEEDTLRTGQGLCDREVVRSLIREGPQMIQFLQQLGVSFDQNAESGLALGMEGAHQRARILHIGGDQTGKGITEVLLEQVLSHSQITVYAKTSVHELAVEDGQCVGVWVVDEQNELLYYRAKAVVLATGGLGQIYQYTTNHPIATGDGYVLAYHAGATLRDMEFVQFHPTGLRVDSDSSSLTVPLISEAVRGEGATLVNEHKTPFMHRYHEWKDLASRDIVSRAIFTEMENGHEIFLDARKIKNFSSRFPSISKQCEKIGISPAQDLIPIVPVAHYSMGGIATDAYGQTSLQRLFAIGEVASSGFHGANRLASNSLLEGLVMARRAVERMAKLPPLSSERSIELSRPSLCASDLEINPELFKLIRQLMWKNVGIVREASRLYEAIQILQQQMKKFGDSLNVNRSLLEIALLVTRAALWRQESRGAHFRSDFPNVSSEFQRHSVQTSEHRLSSALL</sequence>
<evidence type="ECO:0000259" key="14">
    <source>
        <dbReference type="Pfam" id="PF00890"/>
    </source>
</evidence>
<comment type="pathway">
    <text evidence="2 13">Cofactor biosynthesis; NAD(+) biosynthesis; iminoaspartate from L-aspartate (oxidase route): step 1/1.</text>
</comment>
<comment type="similarity">
    <text evidence="3 13">Belongs to the FAD-dependent oxidoreductase 2 family. NadB subfamily.</text>
</comment>
<dbReference type="GO" id="GO:0008734">
    <property type="term" value="F:L-aspartate oxidase activity"/>
    <property type="evidence" value="ECO:0007669"/>
    <property type="project" value="UniProtKB-UniRule"/>
</dbReference>
<evidence type="ECO:0000256" key="1">
    <source>
        <dbReference type="ARBA" id="ARBA00001974"/>
    </source>
</evidence>
<evidence type="ECO:0000259" key="15">
    <source>
        <dbReference type="Pfam" id="PF02910"/>
    </source>
</evidence>
<dbReference type="Proteomes" id="UP000245380">
    <property type="component" value="Unassembled WGS sequence"/>
</dbReference>
<dbReference type="PANTHER" id="PTHR42716">
    <property type="entry name" value="L-ASPARTATE OXIDASE"/>
    <property type="match status" value="1"/>
</dbReference>
<keyword evidence="6 13" id="KW-0285">Flavoprotein</keyword>
<evidence type="ECO:0000256" key="9">
    <source>
        <dbReference type="ARBA" id="ARBA00023002"/>
    </source>
</evidence>
<dbReference type="UniPathway" id="UPA00253">
    <property type="reaction ID" value="UER00326"/>
</dbReference>
<dbReference type="PANTHER" id="PTHR42716:SF2">
    <property type="entry name" value="L-ASPARTATE OXIDASE, CHLOROPLASTIC"/>
    <property type="match status" value="1"/>
</dbReference>
<dbReference type="GO" id="GO:0005737">
    <property type="term" value="C:cytoplasm"/>
    <property type="evidence" value="ECO:0007669"/>
    <property type="project" value="UniProtKB-SubCell"/>
</dbReference>
<dbReference type="PRINTS" id="PR00411">
    <property type="entry name" value="PNDRDTASEI"/>
</dbReference>
<gene>
    <name evidence="16" type="ORF">BM613_10740</name>
</gene>
<dbReference type="EMBL" id="MPDK01000020">
    <property type="protein sequence ID" value="PWI57030.1"/>
    <property type="molecule type" value="Genomic_DNA"/>
</dbReference>
<protein>
    <recommendedName>
        <fullName evidence="5 11">L-aspartate oxidase</fullName>
        <ecNumber evidence="4 11">1.4.3.16</ecNumber>
    </recommendedName>
</protein>
<dbReference type="FunFam" id="3.90.700.10:FF:000002">
    <property type="entry name" value="L-aspartate oxidase"/>
    <property type="match status" value="1"/>
</dbReference>
<dbReference type="AlphaFoldDB" id="A0A2U3D6W6"/>
<dbReference type="GO" id="GO:0034628">
    <property type="term" value="P:'de novo' NAD+ biosynthetic process from L-aspartate"/>
    <property type="evidence" value="ECO:0007669"/>
    <property type="project" value="TreeGrafter"/>
</dbReference>
<comment type="function">
    <text evidence="13">Catalyzes the oxidation of L-aspartate to iminoaspartate.</text>
</comment>
<dbReference type="InterPro" id="IPR027477">
    <property type="entry name" value="Succ_DH/fumarate_Rdtase_cat_sf"/>
</dbReference>
<evidence type="ECO:0000256" key="13">
    <source>
        <dbReference type="RuleBase" id="RU362049"/>
    </source>
</evidence>
<dbReference type="GO" id="GO:0033765">
    <property type="term" value="F:steroid dehydrogenase activity, acting on the CH-CH group of donors"/>
    <property type="evidence" value="ECO:0007669"/>
    <property type="project" value="UniProtKB-ARBA"/>
</dbReference>
<keyword evidence="8 13" id="KW-0274">FAD</keyword>
<evidence type="ECO:0000313" key="17">
    <source>
        <dbReference type="Proteomes" id="UP000245380"/>
    </source>
</evidence>
<dbReference type="NCBIfam" id="TIGR00551">
    <property type="entry name" value="nadB"/>
    <property type="match status" value="1"/>
</dbReference>
<dbReference type="RefSeq" id="WP_109431199.1">
    <property type="nucleotide sequence ID" value="NZ_MPDK01000020.1"/>
</dbReference>
<proteinExistence type="inferred from homology"/>
<keyword evidence="17" id="KW-1185">Reference proteome</keyword>
<evidence type="ECO:0000256" key="2">
    <source>
        <dbReference type="ARBA" id="ARBA00004950"/>
    </source>
</evidence>
<evidence type="ECO:0000256" key="11">
    <source>
        <dbReference type="NCBIfam" id="TIGR00551"/>
    </source>
</evidence>
<keyword evidence="9 13" id="KW-0560">Oxidoreductase</keyword>
<feature type="domain" description="Fumarate reductase/succinate dehydrogenase flavoprotein-like C-terminal" evidence="15">
    <location>
        <begin position="427"/>
        <end position="507"/>
    </location>
</feature>
<dbReference type="EC" id="1.4.3.16" evidence="4 11"/>
<comment type="subcellular location">
    <subcellularLocation>
        <location evidence="13">Cytoplasm</location>
    </subcellularLocation>
</comment>
<evidence type="ECO:0000256" key="6">
    <source>
        <dbReference type="ARBA" id="ARBA00022630"/>
    </source>
</evidence>
<dbReference type="Pfam" id="PF00890">
    <property type="entry name" value="FAD_binding_2"/>
    <property type="match status" value="1"/>
</dbReference>
<comment type="caution">
    <text evidence="16">The sequence shown here is derived from an EMBL/GenBank/DDBJ whole genome shotgun (WGS) entry which is preliminary data.</text>
</comment>
<keyword evidence="7 13" id="KW-0662">Pyridine nucleotide biosynthesis</keyword>
<evidence type="ECO:0000256" key="8">
    <source>
        <dbReference type="ARBA" id="ARBA00022827"/>
    </source>
</evidence>
<dbReference type="InterPro" id="IPR036188">
    <property type="entry name" value="FAD/NAD-bd_sf"/>
</dbReference>
<dbReference type="InterPro" id="IPR037099">
    <property type="entry name" value="Fum_R/Succ_DH_flav-like_C_sf"/>
</dbReference>
<evidence type="ECO:0000256" key="3">
    <source>
        <dbReference type="ARBA" id="ARBA00008562"/>
    </source>
</evidence>
<evidence type="ECO:0000256" key="5">
    <source>
        <dbReference type="ARBA" id="ARBA00021901"/>
    </source>
</evidence>
<accession>A0A2U3D6W6</accession>
<dbReference type="SUPFAM" id="SSF46977">
    <property type="entry name" value="Succinate dehydrogenase/fumarate reductase flavoprotein C-terminal domain"/>
    <property type="match status" value="1"/>
</dbReference>
<comment type="cofactor">
    <cofactor evidence="1 13">
        <name>FAD</name>
        <dbReference type="ChEBI" id="CHEBI:57692"/>
    </cofactor>
</comment>
<dbReference type="OrthoDB" id="9806724at2"/>
<reference evidence="16 17" key="1">
    <citation type="submission" date="2016-11" db="EMBL/GenBank/DDBJ databases">
        <title>Comparative genomics of Acidibacillus ferroxidans species.</title>
        <authorList>
            <person name="Oliveira G."/>
            <person name="Nunes G."/>
            <person name="Oliveira R."/>
            <person name="Araujo F."/>
            <person name="Salim A."/>
            <person name="Scholte L."/>
            <person name="Morais D."/>
            <person name="Nancucheo I."/>
            <person name="Johnson D.B."/>
            <person name="Grail B."/>
            <person name="Bittencourt J."/>
            <person name="Valadares R."/>
        </authorList>
    </citation>
    <scope>NUCLEOTIDE SEQUENCE [LARGE SCALE GENOMIC DNA]</scope>
    <source>
        <strain evidence="16 17">Y002</strain>
    </source>
</reference>
<evidence type="ECO:0000256" key="4">
    <source>
        <dbReference type="ARBA" id="ARBA00012173"/>
    </source>
</evidence>
<dbReference type="InterPro" id="IPR015939">
    <property type="entry name" value="Fum_Rdtase/Succ_DH_flav-like_C"/>
</dbReference>
<comment type="catalytic activity">
    <reaction evidence="10">
        <text>L-aspartate + O2 = iminosuccinate + H2O2</text>
        <dbReference type="Rhea" id="RHEA:25876"/>
        <dbReference type="ChEBI" id="CHEBI:15379"/>
        <dbReference type="ChEBI" id="CHEBI:16240"/>
        <dbReference type="ChEBI" id="CHEBI:29991"/>
        <dbReference type="ChEBI" id="CHEBI:77875"/>
        <dbReference type="EC" id="1.4.3.16"/>
    </reaction>
    <physiologicalReaction direction="left-to-right" evidence="10">
        <dbReference type="Rhea" id="RHEA:25877"/>
    </physiologicalReaction>
</comment>
<dbReference type="Gene3D" id="1.20.58.100">
    <property type="entry name" value="Fumarate reductase/succinate dehydrogenase flavoprotein-like, C-terminal domain"/>
    <property type="match status" value="1"/>
</dbReference>
<feature type="domain" description="FAD-dependent oxidoreductase 2 FAD-binding" evidence="14">
    <location>
        <begin position="8"/>
        <end position="379"/>
    </location>
</feature>
<dbReference type="SUPFAM" id="SSF56425">
    <property type="entry name" value="Succinate dehydrogenase/fumarate reductase flavoprotein, catalytic domain"/>
    <property type="match status" value="1"/>
</dbReference>
<feature type="active site" description="Proton acceptor" evidence="12">
    <location>
        <position position="281"/>
    </location>
</feature>
<evidence type="ECO:0000313" key="16">
    <source>
        <dbReference type="EMBL" id="PWI57030.1"/>
    </source>
</evidence>
<name>A0A2U3D6W6_SULT2</name>
<evidence type="ECO:0000256" key="12">
    <source>
        <dbReference type="PIRSR" id="PIRSR000171-1"/>
    </source>
</evidence>
<dbReference type="NCBIfam" id="NF005701">
    <property type="entry name" value="PRK07512.1"/>
    <property type="match status" value="1"/>
</dbReference>